<name>A0A1I3MR48_9BURK</name>
<dbReference type="EMBL" id="FOQU01000005">
    <property type="protein sequence ID" value="SFI99498.1"/>
    <property type="molecule type" value="Genomic_DNA"/>
</dbReference>
<dbReference type="OrthoDB" id="7173746at2"/>
<gene>
    <name evidence="1" type="ORF">SAMN05192543_10575</name>
</gene>
<keyword evidence="2" id="KW-1185">Reference proteome</keyword>
<dbReference type="Gene3D" id="1.10.1200.10">
    <property type="entry name" value="ACP-like"/>
    <property type="match status" value="1"/>
</dbReference>
<proteinExistence type="predicted"/>
<evidence type="ECO:0000313" key="1">
    <source>
        <dbReference type="EMBL" id="SFI99498.1"/>
    </source>
</evidence>
<dbReference type="SUPFAM" id="SSF47336">
    <property type="entry name" value="ACP-like"/>
    <property type="match status" value="1"/>
</dbReference>
<evidence type="ECO:0000313" key="2">
    <source>
        <dbReference type="Proteomes" id="UP000199548"/>
    </source>
</evidence>
<dbReference type="RefSeq" id="WP_091013131.1">
    <property type="nucleotide sequence ID" value="NZ_CP041745.1"/>
</dbReference>
<dbReference type="Proteomes" id="UP000199548">
    <property type="component" value="Unassembled WGS sequence"/>
</dbReference>
<sequence>MDMEELRVELAALLEVPVSELTDDATLQQFANWDSLAMVSLIAVLAGGGVNALNVQKLEKLETVGEIRGLLVPVCESAAR</sequence>
<protein>
    <recommendedName>
        <fullName evidence="3">Acyl carrier protein</fullName>
    </recommendedName>
</protein>
<dbReference type="STRING" id="420953.SAMN05192543_10575"/>
<dbReference type="InterPro" id="IPR036736">
    <property type="entry name" value="ACP-like_sf"/>
</dbReference>
<evidence type="ECO:0008006" key="3">
    <source>
        <dbReference type="Google" id="ProtNLM"/>
    </source>
</evidence>
<accession>A0A1I3MR48</accession>
<organism evidence="1 2">
    <name type="scientific">Paraburkholderia megapolitana</name>
    <dbReference type="NCBI Taxonomy" id="420953"/>
    <lineage>
        <taxon>Bacteria</taxon>
        <taxon>Pseudomonadati</taxon>
        <taxon>Pseudomonadota</taxon>
        <taxon>Betaproteobacteria</taxon>
        <taxon>Burkholderiales</taxon>
        <taxon>Burkholderiaceae</taxon>
        <taxon>Paraburkholderia</taxon>
    </lineage>
</organism>
<reference evidence="1 2" key="1">
    <citation type="submission" date="2016-10" db="EMBL/GenBank/DDBJ databases">
        <authorList>
            <person name="de Groot N.N."/>
        </authorList>
    </citation>
    <scope>NUCLEOTIDE SEQUENCE [LARGE SCALE GENOMIC DNA]</scope>
    <source>
        <strain evidence="1 2">LMG 23650</strain>
    </source>
</reference>
<dbReference type="AlphaFoldDB" id="A0A1I3MR48"/>